<keyword evidence="4" id="KW-1185">Reference proteome</keyword>
<evidence type="ECO:0000313" key="3">
    <source>
        <dbReference type="EMBL" id="EDV94279.1"/>
    </source>
</evidence>
<feature type="compositionally biased region" description="Polar residues" evidence="2">
    <location>
        <begin position="10"/>
        <end position="19"/>
    </location>
</feature>
<dbReference type="HOGENOM" id="CLU_123519_0_0_1"/>
<dbReference type="EMBL" id="CH916447">
    <property type="protein sequence ID" value="EDV94279.1"/>
    <property type="molecule type" value="Genomic_DNA"/>
</dbReference>
<protein>
    <submittedName>
        <fullName evidence="3">GH23559</fullName>
    </submittedName>
</protein>
<accession>B4K0H6</accession>
<dbReference type="PhylomeDB" id="B4K0H6"/>
<name>B4K0H6_DROGR</name>
<dbReference type="AlphaFoldDB" id="B4K0H6"/>
<dbReference type="GO" id="GO:0005634">
    <property type="term" value="C:nucleus"/>
    <property type="evidence" value="ECO:0007669"/>
    <property type="project" value="UniProtKB-SubCell"/>
</dbReference>
<evidence type="ECO:0000256" key="2">
    <source>
        <dbReference type="SAM" id="MobiDB-lite"/>
    </source>
</evidence>
<comment type="subcellular location">
    <subcellularLocation>
        <location evidence="1">Nucleus</location>
    </subcellularLocation>
</comment>
<feature type="region of interest" description="Disordered" evidence="2">
    <location>
        <begin position="1"/>
        <end position="30"/>
    </location>
</feature>
<organism evidence="4">
    <name type="scientific">Drosophila grimshawi</name>
    <name type="common">Hawaiian fruit fly</name>
    <name type="synonym">Idiomyia grimshawi</name>
    <dbReference type="NCBI Taxonomy" id="7222"/>
    <lineage>
        <taxon>Eukaryota</taxon>
        <taxon>Metazoa</taxon>
        <taxon>Ecdysozoa</taxon>
        <taxon>Arthropoda</taxon>
        <taxon>Hexapoda</taxon>
        <taxon>Insecta</taxon>
        <taxon>Pterygota</taxon>
        <taxon>Neoptera</taxon>
        <taxon>Endopterygota</taxon>
        <taxon>Diptera</taxon>
        <taxon>Brachycera</taxon>
        <taxon>Muscomorpha</taxon>
        <taxon>Ephydroidea</taxon>
        <taxon>Drosophilidae</taxon>
        <taxon>Drosophila</taxon>
        <taxon>Hawaiian Drosophila</taxon>
    </lineage>
</organism>
<dbReference type="InParanoid" id="B4K0H6"/>
<dbReference type="PANTHER" id="PTHR45915:SF2">
    <property type="entry name" value="TOUTATIS, ISOFORM E"/>
    <property type="match status" value="1"/>
</dbReference>
<evidence type="ECO:0000256" key="1">
    <source>
        <dbReference type="ARBA" id="ARBA00004123"/>
    </source>
</evidence>
<dbReference type="STRING" id="7222.B4K0H6"/>
<evidence type="ECO:0000313" key="4">
    <source>
        <dbReference type="Proteomes" id="UP000001070"/>
    </source>
</evidence>
<dbReference type="OrthoDB" id="784962at2759"/>
<dbReference type="PANTHER" id="PTHR45915">
    <property type="entry name" value="TRANSCRIPTION INTERMEDIARY FACTOR"/>
    <property type="match status" value="1"/>
</dbReference>
<dbReference type="Proteomes" id="UP000001070">
    <property type="component" value="Unassembled WGS sequence"/>
</dbReference>
<proteinExistence type="predicted"/>
<reference evidence="3 4" key="1">
    <citation type="journal article" date="2007" name="Nature">
        <title>Evolution of genes and genomes on the Drosophila phylogeny.</title>
        <authorList>
            <consortium name="Drosophila 12 Genomes Consortium"/>
            <person name="Clark A.G."/>
            <person name="Eisen M.B."/>
            <person name="Smith D.R."/>
            <person name="Bergman C.M."/>
            <person name="Oliver B."/>
            <person name="Markow T.A."/>
            <person name="Kaufman T.C."/>
            <person name="Kellis M."/>
            <person name="Gelbart W."/>
            <person name="Iyer V.N."/>
            <person name="Pollard D.A."/>
            <person name="Sackton T.B."/>
            <person name="Larracuente A.M."/>
            <person name="Singh N.D."/>
            <person name="Abad J.P."/>
            <person name="Abt D.N."/>
            <person name="Adryan B."/>
            <person name="Aguade M."/>
            <person name="Akashi H."/>
            <person name="Anderson W.W."/>
            <person name="Aquadro C.F."/>
            <person name="Ardell D.H."/>
            <person name="Arguello R."/>
            <person name="Artieri C.G."/>
            <person name="Barbash D.A."/>
            <person name="Barker D."/>
            <person name="Barsanti P."/>
            <person name="Batterham P."/>
            <person name="Batzoglou S."/>
            <person name="Begun D."/>
            <person name="Bhutkar A."/>
            <person name="Blanco E."/>
            <person name="Bosak S.A."/>
            <person name="Bradley R.K."/>
            <person name="Brand A.D."/>
            <person name="Brent M.R."/>
            <person name="Brooks A.N."/>
            <person name="Brown R.H."/>
            <person name="Butlin R.K."/>
            <person name="Caggese C."/>
            <person name="Calvi B.R."/>
            <person name="Bernardo de Carvalho A."/>
            <person name="Caspi A."/>
            <person name="Castrezana S."/>
            <person name="Celniker S.E."/>
            <person name="Chang J.L."/>
            <person name="Chapple C."/>
            <person name="Chatterji S."/>
            <person name="Chinwalla A."/>
            <person name="Civetta A."/>
            <person name="Clifton S.W."/>
            <person name="Comeron J.M."/>
            <person name="Costello J.C."/>
            <person name="Coyne J.A."/>
            <person name="Daub J."/>
            <person name="David R.G."/>
            <person name="Delcher A.L."/>
            <person name="Delehaunty K."/>
            <person name="Do C.B."/>
            <person name="Ebling H."/>
            <person name="Edwards K."/>
            <person name="Eickbush T."/>
            <person name="Evans J.D."/>
            <person name="Filipski A."/>
            <person name="Findeiss S."/>
            <person name="Freyhult E."/>
            <person name="Fulton L."/>
            <person name="Fulton R."/>
            <person name="Garcia A.C."/>
            <person name="Gardiner A."/>
            <person name="Garfield D.A."/>
            <person name="Garvin B.E."/>
            <person name="Gibson G."/>
            <person name="Gilbert D."/>
            <person name="Gnerre S."/>
            <person name="Godfrey J."/>
            <person name="Good R."/>
            <person name="Gotea V."/>
            <person name="Gravely B."/>
            <person name="Greenberg A.J."/>
            <person name="Griffiths-Jones S."/>
            <person name="Gross S."/>
            <person name="Guigo R."/>
            <person name="Gustafson E.A."/>
            <person name="Haerty W."/>
            <person name="Hahn M.W."/>
            <person name="Halligan D.L."/>
            <person name="Halpern A.L."/>
            <person name="Halter G.M."/>
            <person name="Han M.V."/>
            <person name="Heger A."/>
            <person name="Hillier L."/>
            <person name="Hinrichs A.S."/>
            <person name="Holmes I."/>
            <person name="Hoskins R.A."/>
            <person name="Hubisz M.J."/>
            <person name="Hultmark D."/>
            <person name="Huntley M.A."/>
            <person name="Jaffe D.B."/>
            <person name="Jagadeeshan S."/>
            <person name="Jeck W.R."/>
            <person name="Johnson J."/>
            <person name="Jones C.D."/>
            <person name="Jordan W.C."/>
            <person name="Karpen G.H."/>
            <person name="Kataoka E."/>
            <person name="Keightley P.D."/>
            <person name="Kheradpour P."/>
            <person name="Kirkness E.F."/>
            <person name="Koerich L.B."/>
            <person name="Kristiansen K."/>
            <person name="Kudrna D."/>
            <person name="Kulathinal R.J."/>
            <person name="Kumar S."/>
            <person name="Kwok R."/>
            <person name="Lander E."/>
            <person name="Langley C.H."/>
            <person name="Lapoint R."/>
            <person name="Lazzaro B.P."/>
            <person name="Lee S.J."/>
            <person name="Levesque L."/>
            <person name="Li R."/>
            <person name="Lin C.F."/>
            <person name="Lin M.F."/>
            <person name="Lindblad-Toh K."/>
            <person name="Llopart A."/>
            <person name="Long M."/>
            <person name="Low L."/>
            <person name="Lozovsky E."/>
            <person name="Lu J."/>
            <person name="Luo M."/>
            <person name="Machado C.A."/>
            <person name="Makalowski W."/>
            <person name="Marzo M."/>
            <person name="Matsuda M."/>
            <person name="Matzkin L."/>
            <person name="McAllister B."/>
            <person name="McBride C.S."/>
            <person name="McKernan B."/>
            <person name="McKernan K."/>
            <person name="Mendez-Lago M."/>
            <person name="Minx P."/>
            <person name="Mollenhauer M.U."/>
            <person name="Montooth K."/>
            <person name="Mount S.M."/>
            <person name="Mu X."/>
            <person name="Myers E."/>
            <person name="Negre B."/>
            <person name="Newfeld S."/>
            <person name="Nielsen R."/>
            <person name="Noor M.A."/>
            <person name="O'Grady P."/>
            <person name="Pachter L."/>
            <person name="Papaceit M."/>
            <person name="Parisi M.J."/>
            <person name="Parisi M."/>
            <person name="Parts L."/>
            <person name="Pedersen J.S."/>
            <person name="Pesole G."/>
            <person name="Phillippy A.M."/>
            <person name="Ponting C.P."/>
            <person name="Pop M."/>
            <person name="Porcelli D."/>
            <person name="Powell J.R."/>
            <person name="Prohaska S."/>
            <person name="Pruitt K."/>
            <person name="Puig M."/>
            <person name="Quesneville H."/>
            <person name="Ram K.R."/>
            <person name="Rand D."/>
            <person name="Rasmussen M.D."/>
            <person name="Reed L.K."/>
            <person name="Reenan R."/>
            <person name="Reily A."/>
            <person name="Remington K.A."/>
            <person name="Rieger T.T."/>
            <person name="Ritchie M.G."/>
            <person name="Robin C."/>
            <person name="Rogers Y.H."/>
            <person name="Rohde C."/>
            <person name="Rozas J."/>
            <person name="Rubenfield M.J."/>
            <person name="Ruiz A."/>
            <person name="Russo S."/>
            <person name="Salzberg S.L."/>
            <person name="Sanchez-Gracia A."/>
            <person name="Saranga D.J."/>
            <person name="Sato H."/>
            <person name="Schaeffer S.W."/>
            <person name="Schatz M.C."/>
            <person name="Schlenke T."/>
            <person name="Schwartz R."/>
            <person name="Segarra C."/>
            <person name="Singh R.S."/>
            <person name="Sirot L."/>
            <person name="Sirota M."/>
            <person name="Sisneros N.B."/>
            <person name="Smith C.D."/>
            <person name="Smith T.F."/>
            <person name="Spieth J."/>
            <person name="Stage D.E."/>
            <person name="Stark A."/>
            <person name="Stephan W."/>
            <person name="Strausberg R.L."/>
            <person name="Strempel S."/>
            <person name="Sturgill D."/>
            <person name="Sutton G."/>
            <person name="Sutton G.G."/>
            <person name="Tao W."/>
            <person name="Teichmann S."/>
            <person name="Tobari Y.N."/>
            <person name="Tomimura Y."/>
            <person name="Tsolas J.M."/>
            <person name="Valente V.L."/>
            <person name="Venter E."/>
            <person name="Venter J.C."/>
            <person name="Vicario S."/>
            <person name="Vieira F.G."/>
            <person name="Vilella A.J."/>
            <person name="Villasante A."/>
            <person name="Walenz B."/>
            <person name="Wang J."/>
            <person name="Wasserman M."/>
            <person name="Watts T."/>
            <person name="Wilson D."/>
            <person name="Wilson R.K."/>
            <person name="Wing R.A."/>
            <person name="Wolfner M.F."/>
            <person name="Wong A."/>
            <person name="Wong G.K."/>
            <person name="Wu C.I."/>
            <person name="Wu G."/>
            <person name="Yamamoto D."/>
            <person name="Yang H.P."/>
            <person name="Yang S.P."/>
            <person name="Yorke J.A."/>
            <person name="Yoshida K."/>
            <person name="Zdobnov E."/>
            <person name="Zhang P."/>
            <person name="Zhang Y."/>
            <person name="Zimin A.V."/>
            <person name="Baldwin J."/>
            <person name="Abdouelleil A."/>
            <person name="Abdulkadir J."/>
            <person name="Abebe A."/>
            <person name="Abera B."/>
            <person name="Abreu J."/>
            <person name="Acer S.C."/>
            <person name="Aftuck L."/>
            <person name="Alexander A."/>
            <person name="An P."/>
            <person name="Anderson E."/>
            <person name="Anderson S."/>
            <person name="Arachi H."/>
            <person name="Azer M."/>
            <person name="Bachantsang P."/>
            <person name="Barry A."/>
            <person name="Bayul T."/>
            <person name="Berlin A."/>
            <person name="Bessette D."/>
            <person name="Bloom T."/>
            <person name="Blye J."/>
            <person name="Boguslavskiy L."/>
            <person name="Bonnet C."/>
            <person name="Boukhgalter B."/>
            <person name="Bourzgui I."/>
            <person name="Brown A."/>
            <person name="Cahill P."/>
            <person name="Channer S."/>
            <person name="Cheshatsang Y."/>
            <person name="Chuda L."/>
            <person name="Citroen M."/>
            <person name="Collymore A."/>
            <person name="Cooke P."/>
            <person name="Costello M."/>
            <person name="D'Aco K."/>
            <person name="Daza R."/>
            <person name="De Haan G."/>
            <person name="DeGray S."/>
            <person name="DeMaso C."/>
            <person name="Dhargay N."/>
            <person name="Dooley K."/>
            <person name="Dooley E."/>
            <person name="Doricent M."/>
            <person name="Dorje P."/>
            <person name="Dorjee K."/>
            <person name="Dupes A."/>
            <person name="Elong R."/>
            <person name="Falk J."/>
            <person name="Farina A."/>
            <person name="Faro S."/>
            <person name="Ferguson D."/>
            <person name="Fisher S."/>
            <person name="Foley C.D."/>
            <person name="Franke A."/>
            <person name="Friedrich D."/>
            <person name="Gadbois L."/>
            <person name="Gearin G."/>
            <person name="Gearin C.R."/>
            <person name="Giannoukos G."/>
            <person name="Goode T."/>
            <person name="Graham J."/>
            <person name="Grandbois E."/>
            <person name="Grewal S."/>
            <person name="Gyaltsen K."/>
            <person name="Hafez N."/>
            <person name="Hagos B."/>
            <person name="Hall J."/>
            <person name="Henson C."/>
            <person name="Hollinger A."/>
            <person name="Honan T."/>
            <person name="Huard M.D."/>
            <person name="Hughes L."/>
            <person name="Hurhula B."/>
            <person name="Husby M.E."/>
            <person name="Kamat A."/>
            <person name="Kanga B."/>
            <person name="Kashin S."/>
            <person name="Khazanovich D."/>
            <person name="Kisner P."/>
            <person name="Lance K."/>
            <person name="Lara M."/>
            <person name="Lee W."/>
            <person name="Lennon N."/>
            <person name="Letendre F."/>
            <person name="LeVine R."/>
            <person name="Lipovsky A."/>
            <person name="Liu X."/>
            <person name="Liu J."/>
            <person name="Liu S."/>
            <person name="Lokyitsang T."/>
            <person name="Lokyitsang Y."/>
            <person name="Lubonja R."/>
            <person name="Lui A."/>
            <person name="MacDonald P."/>
            <person name="Magnisalis V."/>
            <person name="Maru K."/>
            <person name="Matthews C."/>
            <person name="McCusker W."/>
            <person name="McDonough S."/>
            <person name="Mehta T."/>
            <person name="Meldrim J."/>
            <person name="Meneus L."/>
            <person name="Mihai O."/>
            <person name="Mihalev A."/>
            <person name="Mihova T."/>
            <person name="Mittelman R."/>
            <person name="Mlenga V."/>
            <person name="Montmayeur A."/>
            <person name="Mulrain L."/>
            <person name="Navidi A."/>
            <person name="Naylor J."/>
            <person name="Negash T."/>
            <person name="Nguyen T."/>
            <person name="Nguyen N."/>
            <person name="Nicol R."/>
            <person name="Norbu C."/>
            <person name="Norbu N."/>
            <person name="Novod N."/>
            <person name="O'Neill B."/>
            <person name="Osman S."/>
            <person name="Markiewicz E."/>
            <person name="Oyono O.L."/>
            <person name="Patti C."/>
            <person name="Phunkhang P."/>
            <person name="Pierre F."/>
            <person name="Priest M."/>
            <person name="Raghuraman S."/>
            <person name="Rege F."/>
            <person name="Reyes R."/>
            <person name="Rise C."/>
            <person name="Rogov P."/>
            <person name="Ross K."/>
            <person name="Ryan E."/>
            <person name="Settipalli S."/>
            <person name="Shea T."/>
            <person name="Sherpa N."/>
            <person name="Shi L."/>
            <person name="Shih D."/>
            <person name="Sparrow T."/>
            <person name="Spaulding J."/>
            <person name="Stalker J."/>
            <person name="Stange-Thomann N."/>
            <person name="Stavropoulos S."/>
            <person name="Stone C."/>
            <person name="Strader C."/>
            <person name="Tesfaye S."/>
            <person name="Thomson T."/>
            <person name="Thoulutsang Y."/>
            <person name="Thoulutsang D."/>
            <person name="Topham K."/>
            <person name="Topping I."/>
            <person name="Tsamla T."/>
            <person name="Vassiliev H."/>
            <person name="Vo A."/>
            <person name="Wangchuk T."/>
            <person name="Wangdi T."/>
            <person name="Weiand M."/>
            <person name="Wilkinson J."/>
            <person name="Wilson A."/>
            <person name="Yadav S."/>
            <person name="Young G."/>
            <person name="Yu Q."/>
            <person name="Zembek L."/>
            <person name="Zhong D."/>
            <person name="Zimmer A."/>
            <person name="Zwirko Z."/>
            <person name="Jaffe D.B."/>
            <person name="Alvarez P."/>
            <person name="Brockman W."/>
            <person name="Butler J."/>
            <person name="Chin C."/>
            <person name="Gnerre S."/>
            <person name="Grabherr M."/>
            <person name="Kleber M."/>
            <person name="Mauceli E."/>
            <person name="MacCallum I."/>
        </authorList>
    </citation>
    <scope>NUCLEOTIDE SEQUENCE [LARGE SCALE GENOMIC DNA]</scope>
    <source>
        <strain evidence="4">Tucson 15287-2541.00</strain>
    </source>
</reference>
<sequence length="189" mass="20618">MEVDADAPLLTSNCGNTESVAAAPNSEVSPTKMDECPVLNGAGIVGVAATATASVVEAITTPTIVGADASMTSLLPQAKKSNARNSINEDEHTQSLDVSIIEVDLSDLDSEITNVEEDEENRLNADELQKKLDKIVHASLNCKEALVNNTNQLRTACFGQDRFLRRWNRHRITSIKRNLSPWTMRSKRN</sequence>
<gene>
    <name evidence="3" type="primary">Dgri\GH23559</name>
    <name evidence="3" type="ORF">Dgri_GH23559</name>
</gene>
<dbReference type="GO" id="GO:0000785">
    <property type="term" value="C:chromatin"/>
    <property type="evidence" value="ECO:0007669"/>
    <property type="project" value="TreeGrafter"/>
</dbReference>
<dbReference type="eggNOG" id="KOG1245">
    <property type="taxonomic scope" value="Eukaryota"/>
</dbReference>